<dbReference type="GO" id="GO:0005886">
    <property type="term" value="C:plasma membrane"/>
    <property type="evidence" value="ECO:0007669"/>
    <property type="project" value="UniProtKB-SubCell"/>
</dbReference>
<dbReference type="Gene3D" id="2.40.50.100">
    <property type="match status" value="2"/>
</dbReference>
<evidence type="ECO:0000256" key="3">
    <source>
        <dbReference type="ARBA" id="ARBA00022448"/>
    </source>
</evidence>
<dbReference type="AlphaFoldDB" id="A0A5C6U9D6"/>
<dbReference type="InterPro" id="IPR058982">
    <property type="entry name" value="Beta-barrel_AprE"/>
</dbReference>
<keyword evidence="6" id="KW-0812">Transmembrane</keyword>
<keyword evidence="4 9" id="KW-1003">Cell membrane</keyword>
<dbReference type="RefSeq" id="WP_147079060.1">
    <property type="nucleotide sequence ID" value="NZ_VOQR01000001.1"/>
</dbReference>
<reference evidence="12 13" key="1">
    <citation type="journal article" date="2013" name="Antonie Van Leeuwenhoek">
        <title>Sphingomonas ginsenosidivorax sp. nov., with the ability to transform ginsenosides.</title>
        <authorList>
            <person name="Jin X.F."/>
            <person name="Kim J.K."/>
            <person name="Liu Q.M."/>
            <person name="Kang M.S."/>
            <person name="He D."/>
            <person name="Jin F.X."/>
            <person name="Kim S.C."/>
            <person name="Im W.T."/>
        </authorList>
    </citation>
    <scope>NUCLEOTIDE SEQUENCE [LARGE SCALE GENOMIC DNA]</scope>
    <source>
        <strain evidence="12 13">KHI67</strain>
    </source>
</reference>
<keyword evidence="5 9" id="KW-0997">Cell inner membrane</keyword>
<dbReference type="NCBIfam" id="TIGR01843">
    <property type="entry name" value="type_I_hlyD"/>
    <property type="match status" value="1"/>
</dbReference>
<organism evidence="12 13">
    <name type="scientific">Sphingomonas ginsenosidivorax</name>
    <dbReference type="NCBI Taxonomy" id="862135"/>
    <lineage>
        <taxon>Bacteria</taxon>
        <taxon>Pseudomonadati</taxon>
        <taxon>Pseudomonadota</taxon>
        <taxon>Alphaproteobacteria</taxon>
        <taxon>Sphingomonadales</taxon>
        <taxon>Sphingomonadaceae</taxon>
        <taxon>Sphingomonas</taxon>
    </lineage>
</organism>
<dbReference type="Gene3D" id="2.40.30.170">
    <property type="match status" value="1"/>
</dbReference>
<dbReference type="Pfam" id="PF26002">
    <property type="entry name" value="Beta-barrel_AprE"/>
    <property type="match status" value="1"/>
</dbReference>
<keyword evidence="13" id="KW-1185">Reference proteome</keyword>
<dbReference type="InterPro" id="IPR058781">
    <property type="entry name" value="HH_AprE-like"/>
</dbReference>
<comment type="caution">
    <text evidence="12">The sequence shown here is derived from an EMBL/GenBank/DDBJ whole genome shotgun (WGS) entry which is preliminary data.</text>
</comment>
<evidence type="ECO:0000256" key="5">
    <source>
        <dbReference type="ARBA" id="ARBA00022519"/>
    </source>
</evidence>
<evidence type="ECO:0000256" key="2">
    <source>
        <dbReference type="ARBA" id="ARBA00009477"/>
    </source>
</evidence>
<dbReference type="PANTHER" id="PTHR30386:SF17">
    <property type="entry name" value="ALKALINE PROTEASE SECRETION PROTEIN APRE"/>
    <property type="match status" value="1"/>
</dbReference>
<dbReference type="GO" id="GO:0015031">
    <property type="term" value="P:protein transport"/>
    <property type="evidence" value="ECO:0007669"/>
    <property type="project" value="InterPro"/>
</dbReference>
<dbReference type="InterPro" id="IPR050739">
    <property type="entry name" value="MFP"/>
</dbReference>
<dbReference type="Proteomes" id="UP000321250">
    <property type="component" value="Unassembled WGS sequence"/>
</dbReference>
<evidence type="ECO:0000256" key="1">
    <source>
        <dbReference type="ARBA" id="ARBA00004377"/>
    </source>
</evidence>
<sequence length="416" mass="45039">MGLAAFVLLFGLWTVLAPLHSAAVASGLLRADQGGRKVIQHLEGGIIKRLLVREGDSVAAGQALVELDSTATAAEGAALRGSYDALLAQDARLSAERQGLDSVVYPDELLARRDEPQVKAILGASDRLFRAGLGSQGDQVRVLAQRIAQGRAELVGTAPQLAAVAEQSRLIGEELAGVETLVGERLERRTRLLTLQRQQADLASQRERLATSRNKIADTIGELRAQVSLVRGQRTTEAAAEQREVQARLTEAREKLKISSDIARRRIISAPVAGIVTNLRLVTPGGVLPAGQPILDIVPRDMPPVVIVRLHANDIDVVHPGLRAEVRLTPYKTRSVPTLIGYVRQVSADASVDEKTGEVFYETQVILPPAALREVPSVRLVSGMPAEVFVQTGERSLLQYFSQPLIDSFRRAFRES</sequence>
<protein>
    <recommendedName>
        <fullName evidence="9">Membrane fusion protein (MFP) family protein</fullName>
    </recommendedName>
</protein>
<evidence type="ECO:0000256" key="8">
    <source>
        <dbReference type="ARBA" id="ARBA00023136"/>
    </source>
</evidence>
<feature type="domain" description="AprE-like beta-barrel" evidence="11">
    <location>
        <begin position="305"/>
        <end position="393"/>
    </location>
</feature>
<feature type="domain" description="AprE-like long alpha-helical hairpin" evidence="10">
    <location>
        <begin position="73"/>
        <end position="261"/>
    </location>
</feature>
<evidence type="ECO:0000256" key="9">
    <source>
        <dbReference type="RuleBase" id="RU365093"/>
    </source>
</evidence>
<dbReference type="OrthoDB" id="9810980at2"/>
<dbReference type="PANTHER" id="PTHR30386">
    <property type="entry name" value="MEMBRANE FUSION SUBUNIT OF EMRAB-TOLC MULTIDRUG EFFLUX PUMP"/>
    <property type="match status" value="1"/>
</dbReference>
<evidence type="ECO:0000259" key="11">
    <source>
        <dbReference type="Pfam" id="PF26002"/>
    </source>
</evidence>
<dbReference type="PRINTS" id="PR01490">
    <property type="entry name" value="RTXTOXIND"/>
</dbReference>
<evidence type="ECO:0000259" key="10">
    <source>
        <dbReference type="Pfam" id="PF25994"/>
    </source>
</evidence>
<comment type="similarity">
    <text evidence="2 9">Belongs to the membrane fusion protein (MFP) (TC 8.A.1) family.</text>
</comment>
<dbReference type="InterPro" id="IPR010129">
    <property type="entry name" value="T1SS_HlyD"/>
</dbReference>
<evidence type="ECO:0000313" key="12">
    <source>
        <dbReference type="EMBL" id="TXC69627.1"/>
    </source>
</evidence>
<dbReference type="Pfam" id="PF25994">
    <property type="entry name" value="HH_AprE"/>
    <property type="match status" value="1"/>
</dbReference>
<keyword evidence="7" id="KW-1133">Transmembrane helix</keyword>
<evidence type="ECO:0000313" key="13">
    <source>
        <dbReference type="Proteomes" id="UP000321250"/>
    </source>
</evidence>
<dbReference type="Gene3D" id="1.10.287.470">
    <property type="entry name" value="Helix hairpin bin"/>
    <property type="match status" value="1"/>
</dbReference>
<name>A0A5C6U9D6_9SPHN</name>
<keyword evidence="8" id="KW-0472">Membrane</keyword>
<evidence type="ECO:0000256" key="6">
    <source>
        <dbReference type="ARBA" id="ARBA00022692"/>
    </source>
</evidence>
<evidence type="ECO:0000256" key="7">
    <source>
        <dbReference type="ARBA" id="ARBA00022989"/>
    </source>
</evidence>
<proteinExistence type="inferred from homology"/>
<evidence type="ECO:0000256" key="4">
    <source>
        <dbReference type="ARBA" id="ARBA00022475"/>
    </source>
</evidence>
<dbReference type="EMBL" id="VOQR01000001">
    <property type="protein sequence ID" value="TXC69627.1"/>
    <property type="molecule type" value="Genomic_DNA"/>
</dbReference>
<gene>
    <name evidence="12" type="ORF">FSB78_00605</name>
</gene>
<comment type="subcellular location">
    <subcellularLocation>
        <location evidence="1 9">Cell inner membrane</location>
        <topology evidence="1 9">Single-pass membrane protein</topology>
    </subcellularLocation>
</comment>
<keyword evidence="3 9" id="KW-0813">Transport</keyword>
<accession>A0A5C6U9D6</accession>